<comment type="caution">
    <text evidence="2">The sequence shown here is derived from an EMBL/GenBank/DDBJ whole genome shotgun (WGS) entry which is preliminary data.</text>
</comment>
<dbReference type="Proteomes" id="UP001362999">
    <property type="component" value="Unassembled WGS sequence"/>
</dbReference>
<keyword evidence="1" id="KW-0175">Coiled coil</keyword>
<dbReference type="EMBL" id="JAWWNJ010000060">
    <property type="protein sequence ID" value="KAK7013243.1"/>
    <property type="molecule type" value="Genomic_DNA"/>
</dbReference>
<evidence type="ECO:0000313" key="2">
    <source>
        <dbReference type="EMBL" id="KAK7013243.1"/>
    </source>
</evidence>
<organism evidence="2 3">
    <name type="scientific">Favolaschia claudopus</name>
    <dbReference type="NCBI Taxonomy" id="2862362"/>
    <lineage>
        <taxon>Eukaryota</taxon>
        <taxon>Fungi</taxon>
        <taxon>Dikarya</taxon>
        <taxon>Basidiomycota</taxon>
        <taxon>Agaricomycotina</taxon>
        <taxon>Agaricomycetes</taxon>
        <taxon>Agaricomycetidae</taxon>
        <taxon>Agaricales</taxon>
        <taxon>Marasmiineae</taxon>
        <taxon>Mycenaceae</taxon>
        <taxon>Favolaschia</taxon>
    </lineage>
</organism>
<name>A0AAW0AJN2_9AGAR</name>
<accession>A0AAW0AJN2</accession>
<sequence length="418" mass="46360">MNEPKIQLGAKEYRLAGFMPTLGGANRARMLSRGHARLAEIKAIQEKHCKKAEEAAKCSKHTQLPSPTLAQVTSTTSSYSGERFPVVDAAIARGLGRNMQSAAPIRIAMDPIVFAGVKASMSADRVPFVLPYIPNSLKMRRKKGSPYVDDAYTVALAEALVDSYKAGLGDPSDLWRFPPPDADSDSEVSESDSEVTKFDFIPRRKMSTRIANALVIAASSLGKLEMEVEAEETRLRKERYAPSPHAWLIMQPVHAAIINVGAEKRASECREVGPAAVGHSYVQIEFIFEEIGTAQIGTSGMPTEFGMFVNDAEAVERAWAESNTLRYTGFEMVAGFARMDLTDSWNEQIDKANRKAAIVSEYKLQVQYLHHRHLRSAGGVSASRRKAEKLRKLKRQYQAKLWRIDNEEIDDRNGKDGN</sequence>
<protein>
    <submittedName>
        <fullName evidence="2">Uncharacterized protein</fullName>
    </submittedName>
</protein>
<evidence type="ECO:0000256" key="1">
    <source>
        <dbReference type="SAM" id="Coils"/>
    </source>
</evidence>
<keyword evidence="3" id="KW-1185">Reference proteome</keyword>
<gene>
    <name evidence="2" type="ORF">R3P38DRAFT_3207259</name>
</gene>
<proteinExistence type="predicted"/>
<feature type="coiled-coil region" evidence="1">
    <location>
        <begin position="380"/>
        <end position="407"/>
    </location>
</feature>
<evidence type="ECO:0000313" key="3">
    <source>
        <dbReference type="Proteomes" id="UP001362999"/>
    </source>
</evidence>
<dbReference type="AlphaFoldDB" id="A0AAW0AJN2"/>
<reference evidence="2 3" key="1">
    <citation type="journal article" date="2024" name="J Genomics">
        <title>Draft genome sequencing and assembly of Favolaschia claudopus CIRM-BRFM 2984 isolated from oak limbs.</title>
        <authorList>
            <person name="Navarro D."/>
            <person name="Drula E."/>
            <person name="Chaduli D."/>
            <person name="Cazenave R."/>
            <person name="Ahrendt S."/>
            <person name="Wang J."/>
            <person name="Lipzen A."/>
            <person name="Daum C."/>
            <person name="Barry K."/>
            <person name="Grigoriev I.V."/>
            <person name="Favel A."/>
            <person name="Rosso M.N."/>
            <person name="Martin F."/>
        </authorList>
    </citation>
    <scope>NUCLEOTIDE SEQUENCE [LARGE SCALE GENOMIC DNA]</scope>
    <source>
        <strain evidence="2 3">CIRM-BRFM 2984</strain>
    </source>
</reference>